<feature type="compositionally biased region" description="Low complexity" evidence="2">
    <location>
        <begin position="686"/>
        <end position="706"/>
    </location>
</feature>
<dbReference type="OMA" id="WSIVAAH"/>
<keyword evidence="1" id="KW-0175">Coiled coil</keyword>
<feature type="region of interest" description="Disordered" evidence="2">
    <location>
        <begin position="319"/>
        <end position="505"/>
    </location>
</feature>
<feature type="compositionally biased region" description="Low complexity" evidence="2">
    <location>
        <begin position="268"/>
        <end position="280"/>
    </location>
</feature>
<feature type="compositionally biased region" description="Polar residues" evidence="2">
    <location>
        <begin position="450"/>
        <end position="466"/>
    </location>
</feature>
<feature type="coiled-coil region" evidence="1">
    <location>
        <begin position="877"/>
        <end position="918"/>
    </location>
</feature>
<feature type="compositionally biased region" description="Polar residues" evidence="2">
    <location>
        <begin position="713"/>
        <end position="725"/>
    </location>
</feature>
<gene>
    <name evidence="3" type="ORF">ABB37_09711</name>
</gene>
<dbReference type="EMBL" id="LGTL01000034">
    <property type="protein sequence ID" value="KPA73579.1"/>
    <property type="molecule type" value="Genomic_DNA"/>
</dbReference>
<evidence type="ECO:0000256" key="2">
    <source>
        <dbReference type="SAM" id="MobiDB-lite"/>
    </source>
</evidence>
<proteinExistence type="predicted"/>
<dbReference type="PANTHER" id="PTHR42180:SF6">
    <property type="entry name" value="CALPONIN-HOMOLOGY (CH) DOMAIN-CONTAINING PROTEIN"/>
    <property type="match status" value="1"/>
</dbReference>
<dbReference type="GeneID" id="26909994"/>
<feature type="region of interest" description="Disordered" evidence="2">
    <location>
        <begin position="930"/>
        <end position="956"/>
    </location>
</feature>
<feature type="compositionally biased region" description="Low complexity" evidence="2">
    <location>
        <begin position="350"/>
        <end position="375"/>
    </location>
</feature>
<feature type="region of interest" description="Disordered" evidence="2">
    <location>
        <begin position="681"/>
        <end position="726"/>
    </location>
</feature>
<protein>
    <recommendedName>
        <fullName evidence="5">Calponin-homology (CH) domain-containing protein</fullName>
    </recommendedName>
</protein>
<dbReference type="InterPro" id="IPR036872">
    <property type="entry name" value="CH_dom_sf"/>
</dbReference>
<organism evidence="3 4">
    <name type="scientific">Leptomonas pyrrhocoris</name>
    <name type="common">Firebug parasite</name>
    <dbReference type="NCBI Taxonomy" id="157538"/>
    <lineage>
        <taxon>Eukaryota</taxon>
        <taxon>Discoba</taxon>
        <taxon>Euglenozoa</taxon>
        <taxon>Kinetoplastea</taxon>
        <taxon>Metakinetoplastina</taxon>
        <taxon>Trypanosomatida</taxon>
        <taxon>Trypanosomatidae</taxon>
        <taxon>Leishmaniinae</taxon>
        <taxon>Leptomonas</taxon>
    </lineage>
</organism>
<evidence type="ECO:0008006" key="5">
    <source>
        <dbReference type="Google" id="ProtNLM"/>
    </source>
</evidence>
<feature type="compositionally biased region" description="Basic residues" evidence="2">
    <location>
        <begin position="187"/>
        <end position="199"/>
    </location>
</feature>
<feature type="region of interest" description="Disordered" evidence="2">
    <location>
        <begin position="544"/>
        <end position="568"/>
    </location>
</feature>
<feature type="region of interest" description="Disordered" evidence="2">
    <location>
        <begin position="186"/>
        <end position="288"/>
    </location>
</feature>
<feature type="compositionally biased region" description="Polar residues" evidence="2">
    <location>
        <begin position="203"/>
        <end position="229"/>
    </location>
</feature>
<dbReference type="SUPFAM" id="SSF47576">
    <property type="entry name" value="Calponin-homology domain, CH-domain"/>
    <property type="match status" value="1"/>
</dbReference>
<dbReference type="PANTHER" id="PTHR42180">
    <property type="entry name" value="HOMOLOGY DOMAIN-CONTAINING PROTEIN,PUTATIVE-RELATED"/>
    <property type="match status" value="1"/>
</dbReference>
<dbReference type="AlphaFoldDB" id="A0A0M9FQ12"/>
<feature type="coiled-coil region" evidence="1">
    <location>
        <begin position="507"/>
        <end position="534"/>
    </location>
</feature>
<comment type="caution">
    <text evidence="3">The sequence shown here is derived from an EMBL/GenBank/DDBJ whole genome shotgun (WGS) entry which is preliminary data.</text>
</comment>
<name>A0A0M9FQ12_LEPPY</name>
<evidence type="ECO:0000256" key="1">
    <source>
        <dbReference type="SAM" id="Coils"/>
    </source>
</evidence>
<feature type="compositionally biased region" description="Low complexity" evidence="2">
    <location>
        <begin position="430"/>
        <end position="442"/>
    </location>
</feature>
<keyword evidence="4" id="KW-1185">Reference proteome</keyword>
<evidence type="ECO:0000313" key="3">
    <source>
        <dbReference type="EMBL" id="KPA73579.1"/>
    </source>
</evidence>
<dbReference type="OrthoDB" id="267654at2759"/>
<accession>A0A0M9FQ12</accession>
<sequence>MATTIIIGRKELFSFAERYSSRRLVDYSGLADGEVLCCLFNLVFPELRLRPAAPQTHSSTQRGHVNWELLFRRFARLRIPLDFLQPSALQQNSVECGFSTLVLFYFLHHLSKRADFSAEFALDVAEDVTAYLQSTDCIASLLLGNALSWSAIPEALLRTVQDHPAFHTTADEAVKAEEAAVELYRRNFTRRQRRPRTGSRHTSSSADSFRSSNGSQHRQGARAASTTKAGENVVEVEDMPKRRGEGLSSPRAEAMQRTLQQVARNDTAAASSSPEAARSAPYGEPNDFSRIALTEPRLTQSSPNAGSGQVGRVKATELEGSPLPRAPSHGPSARSETSQHRQQRRHSHLSSANGSYRNSASRASSTASSHSSSSTVPSENEFDSSLEGSGVQGSSTTVHDLSRRPPPSAFPRASSPSAQASSAEADRTNSSSSSVVSMASSHTSRHTQRQKASQQRPSSASLNDPHTSYRAAPSVERRHSSSSSLSKQERSAMRTPSPPSLDVGGREDALEAALRAKEEECEALQMRVAQLLSLLANVKATAMAAAPAHPHQQREEPSTQPPPPPAHTLRAYEQRMEELEAQLPAHKNDASDCSSPERTAADVEADIRALTADVVDEETGGTIDVNATANLLHCLLLECLHDSPRNREQMQKWLWSIVAAHHTVQGRLLAAVELLRTTTQRRRGRAVSPAPSSSAAAASPAPSRPSKVFRVSPDTTAPPRSQSTVAAPFVIAGSTSSSSVSPSMNSVRKGEEQASAAASELAHLRTVFYAELERLHDREHALQVSLQTSEAQCAATVQRAVRRERLWKQLCAEVYAAEQASFYITECSVADEVETCLRQRDVHYGNVERLTQQLVEDREEEMEKEGCNARHVTQPEMEKKRESCASLQALITHLKDERAELLGDVTRLQDLVTEMQQERAAAPQTFFKPRRDSLPSAERSNGGMDTAATVGSRPSQLPVPPAFRPLFHSTASTTDATNSEQNSSALHLIDEFHSRAAGFNGGATRPLARGLSSLLRDEKTVYPVA</sequence>
<evidence type="ECO:0000313" key="4">
    <source>
        <dbReference type="Proteomes" id="UP000037923"/>
    </source>
</evidence>
<reference evidence="3 4" key="1">
    <citation type="submission" date="2015-07" db="EMBL/GenBank/DDBJ databases">
        <title>High-quality genome of monoxenous trypanosomatid Leptomonas pyrrhocoris.</title>
        <authorList>
            <person name="Flegontov P."/>
            <person name="Butenko A."/>
            <person name="Firsov S."/>
            <person name="Vlcek C."/>
            <person name="Logacheva M.D."/>
            <person name="Field M."/>
            <person name="Filatov D."/>
            <person name="Flegontova O."/>
            <person name="Gerasimov E."/>
            <person name="Jackson A.P."/>
            <person name="Kelly S."/>
            <person name="Opperdoes F."/>
            <person name="O'Reilly A."/>
            <person name="Votypka J."/>
            <person name="Yurchenko V."/>
            <person name="Lukes J."/>
        </authorList>
    </citation>
    <scope>NUCLEOTIDE SEQUENCE [LARGE SCALE GENOMIC DNA]</scope>
    <source>
        <strain evidence="3">H10</strain>
    </source>
</reference>
<dbReference type="Proteomes" id="UP000037923">
    <property type="component" value="Unassembled WGS sequence"/>
</dbReference>
<feature type="compositionally biased region" description="Low complexity" evidence="2">
    <location>
        <begin position="410"/>
        <end position="423"/>
    </location>
</feature>
<dbReference type="VEuPathDB" id="TriTrypDB:LpyrH10_34_0140"/>
<dbReference type="RefSeq" id="XP_015652018.1">
    <property type="nucleotide sequence ID" value="XM_015809343.1"/>
</dbReference>